<name>A0A432W0T2_9GAMM</name>
<keyword evidence="8" id="KW-0378">Hydrolase</keyword>
<dbReference type="PANTHER" id="PTHR43808:SF1">
    <property type="entry name" value="ACETYLORNITHINE DEACETYLASE"/>
    <property type="match status" value="1"/>
</dbReference>
<dbReference type="CDD" id="cd03894">
    <property type="entry name" value="M20_ArgE"/>
    <property type="match status" value="1"/>
</dbReference>
<evidence type="ECO:0000256" key="6">
    <source>
        <dbReference type="ARBA" id="ARBA00022605"/>
    </source>
</evidence>
<proteinExistence type="inferred from homology"/>
<dbReference type="Pfam" id="PF01546">
    <property type="entry name" value="Peptidase_M20"/>
    <property type="match status" value="1"/>
</dbReference>
<dbReference type="GO" id="GO:0046872">
    <property type="term" value="F:metal ion binding"/>
    <property type="evidence" value="ECO:0007669"/>
    <property type="project" value="UniProtKB-KW"/>
</dbReference>
<reference evidence="13" key="1">
    <citation type="journal article" date="2018" name="Front. Microbiol.">
        <title>Genome-Based Analysis Reveals the Taxonomy and Diversity of the Family Idiomarinaceae.</title>
        <authorList>
            <person name="Liu Y."/>
            <person name="Lai Q."/>
            <person name="Shao Z."/>
        </authorList>
    </citation>
    <scope>NUCLEOTIDE SEQUENCE [LARGE SCALE GENOMIC DNA]</scope>
    <source>
        <strain evidence="13">GBPy7</strain>
    </source>
</reference>
<dbReference type="PROSITE" id="PS00759">
    <property type="entry name" value="ARGE_DAPE_CPG2_2"/>
    <property type="match status" value="1"/>
</dbReference>
<dbReference type="GO" id="GO:0006526">
    <property type="term" value="P:L-arginine biosynthetic process"/>
    <property type="evidence" value="ECO:0007669"/>
    <property type="project" value="UniProtKB-KW"/>
</dbReference>
<dbReference type="PANTHER" id="PTHR43808">
    <property type="entry name" value="ACETYLORNITHINE DEACETYLASE"/>
    <property type="match status" value="1"/>
</dbReference>
<comment type="similarity">
    <text evidence="3">Belongs to the peptidase M20A family. ArgE subfamily.</text>
</comment>
<dbReference type="InterPro" id="IPR011650">
    <property type="entry name" value="Peptidase_M20_dimer"/>
</dbReference>
<comment type="caution">
    <text evidence="12">The sequence shown here is derived from an EMBL/GenBank/DDBJ whole genome shotgun (WGS) entry which is preliminary data.</text>
</comment>
<dbReference type="FunFam" id="3.30.70.360:FF:000003">
    <property type="entry name" value="Acetylornithine deacetylase"/>
    <property type="match status" value="1"/>
</dbReference>
<dbReference type="EMBL" id="PIPJ01000002">
    <property type="protein sequence ID" value="RUO22625.1"/>
    <property type="molecule type" value="Genomic_DNA"/>
</dbReference>
<evidence type="ECO:0000256" key="10">
    <source>
        <dbReference type="ARBA" id="ARBA00023285"/>
    </source>
</evidence>
<keyword evidence="9" id="KW-0862">Zinc</keyword>
<keyword evidence="6" id="KW-0028">Amino-acid biosynthesis</keyword>
<comment type="cofactor">
    <cofactor evidence="1">
        <name>Zn(2+)</name>
        <dbReference type="ChEBI" id="CHEBI:29105"/>
    </cofactor>
</comment>
<keyword evidence="4" id="KW-0963">Cytoplasm</keyword>
<keyword evidence="5" id="KW-0055">Arginine biosynthesis</keyword>
<dbReference type="NCBIfam" id="TIGR01892">
    <property type="entry name" value="AcOrn-deacetyl"/>
    <property type="match status" value="1"/>
</dbReference>
<protein>
    <submittedName>
        <fullName evidence="12">Acetylornithine deacetylase</fullName>
    </submittedName>
</protein>
<evidence type="ECO:0000256" key="4">
    <source>
        <dbReference type="ARBA" id="ARBA00022490"/>
    </source>
</evidence>
<dbReference type="SUPFAM" id="SSF55031">
    <property type="entry name" value="Bacterial exopeptidase dimerisation domain"/>
    <property type="match status" value="1"/>
</dbReference>
<gene>
    <name evidence="12" type="ORF">CWE08_05500</name>
</gene>
<evidence type="ECO:0000259" key="11">
    <source>
        <dbReference type="Pfam" id="PF07687"/>
    </source>
</evidence>
<dbReference type="InterPro" id="IPR010169">
    <property type="entry name" value="AcOrn-deacetyl"/>
</dbReference>
<dbReference type="InterPro" id="IPR001261">
    <property type="entry name" value="ArgE/DapE_CS"/>
</dbReference>
<evidence type="ECO:0000256" key="5">
    <source>
        <dbReference type="ARBA" id="ARBA00022571"/>
    </source>
</evidence>
<keyword evidence="10" id="KW-0170">Cobalt</keyword>
<dbReference type="GO" id="GO:0005737">
    <property type="term" value="C:cytoplasm"/>
    <property type="evidence" value="ECO:0007669"/>
    <property type="project" value="UniProtKB-SubCell"/>
</dbReference>
<dbReference type="InterPro" id="IPR002933">
    <property type="entry name" value="Peptidase_M20"/>
</dbReference>
<dbReference type="AlphaFoldDB" id="A0A432W0T2"/>
<keyword evidence="7" id="KW-0479">Metal-binding</keyword>
<evidence type="ECO:0000256" key="8">
    <source>
        <dbReference type="ARBA" id="ARBA00022801"/>
    </source>
</evidence>
<dbReference type="Gene3D" id="3.30.70.360">
    <property type="match status" value="1"/>
</dbReference>
<accession>A0A432W0T2</accession>
<keyword evidence="13" id="KW-1185">Reference proteome</keyword>
<evidence type="ECO:0000313" key="13">
    <source>
        <dbReference type="Proteomes" id="UP000288395"/>
    </source>
</evidence>
<dbReference type="NCBIfam" id="NF003474">
    <property type="entry name" value="PRK05111.1"/>
    <property type="match status" value="1"/>
</dbReference>
<dbReference type="Proteomes" id="UP000288395">
    <property type="component" value="Unassembled WGS sequence"/>
</dbReference>
<dbReference type="Gene3D" id="3.40.630.10">
    <property type="entry name" value="Zn peptidases"/>
    <property type="match status" value="1"/>
</dbReference>
<dbReference type="OrthoDB" id="3665926at2"/>
<evidence type="ECO:0000256" key="3">
    <source>
        <dbReference type="ARBA" id="ARBA00005691"/>
    </source>
</evidence>
<dbReference type="PROSITE" id="PS00758">
    <property type="entry name" value="ARGE_DAPE_CPG2_1"/>
    <property type="match status" value="1"/>
</dbReference>
<dbReference type="SUPFAM" id="SSF53187">
    <property type="entry name" value="Zn-dependent exopeptidases"/>
    <property type="match status" value="1"/>
</dbReference>
<organism evidence="12 13">
    <name type="scientific">Aliidiomarina iranensis</name>
    <dbReference type="NCBI Taxonomy" id="1434071"/>
    <lineage>
        <taxon>Bacteria</taxon>
        <taxon>Pseudomonadati</taxon>
        <taxon>Pseudomonadota</taxon>
        <taxon>Gammaproteobacteria</taxon>
        <taxon>Alteromonadales</taxon>
        <taxon>Idiomarinaceae</taxon>
        <taxon>Aliidiomarina</taxon>
    </lineage>
</organism>
<sequence length="389" mass="42425">MSVATLPSFIEMYRQLIAAPSVSCLEPTWDISNRQVIDLLGLWLSSLGFTVEIQELEKQAGKYNLLASIGPAPTNGEASGLLLAGHTDTVPWDEGRWTRDPFTLTEADNRLYGLGSADMKGFFAFVIEAIRDLDLSQLKKPLRILATADEETSMAGARELHRFANLKPEFAVIGEPTNMVPVRMHKGHTTDCVRITGRSGHSSKPAAGLNAISIMHEALGELKKLEQSFKDKFHHAAFEVPYPTLNFGHIHGGDAANRICACCELHMDMRPLPGMRIDTLNEMLSTQLAPLQALYPGALEIIPMHDPIPGYECPADSALVKMAEAISGNPAEPANYCTEAPFVDALGCETIVMGPGSIQQAHQPDEFITLAEISPAQAQIRTLVHKVCF</sequence>
<evidence type="ECO:0000256" key="9">
    <source>
        <dbReference type="ARBA" id="ARBA00022833"/>
    </source>
</evidence>
<dbReference type="RefSeq" id="WP_126766422.1">
    <property type="nucleotide sequence ID" value="NZ_PIPJ01000002.1"/>
</dbReference>
<dbReference type="InterPro" id="IPR050072">
    <property type="entry name" value="Peptidase_M20A"/>
</dbReference>
<evidence type="ECO:0000256" key="7">
    <source>
        <dbReference type="ARBA" id="ARBA00022723"/>
    </source>
</evidence>
<evidence type="ECO:0000313" key="12">
    <source>
        <dbReference type="EMBL" id="RUO22625.1"/>
    </source>
</evidence>
<dbReference type="HAMAP" id="MF_01108">
    <property type="entry name" value="ArgE"/>
    <property type="match status" value="1"/>
</dbReference>
<comment type="subcellular location">
    <subcellularLocation>
        <location evidence="2">Cytoplasm</location>
    </subcellularLocation>
</comment>
<dbReference type="GO" id="GO:0008777">
    <property type="term" value="F:acetylornithine deacetylase activity"/>
    <property type="evidence" value="ECO:0007669"/>
    <property type="project" value="TreeGrafter"/>
</dbReference>
<dbReference type="InterPro" id="IPR036264">
    <property type="entry name" value="Bact_exopeptidase_dim_dom"/>
</dbReference>
<feature type="domain" description="Peptidase M20 dimerisation" evidence="11">
    <location>
        <begin position="184"/>
        <end position="289"/>
    </location>
</feature>
<evidence type="ECO:0000256" key="1">
    <source>
        <dbReference type="ARBA" id="ARBA00001947"/>
    </source>
</evidence>
<dbReference type="Pfam" id="PF07687">
    <property type="entry name" value="M20_dimer"/>
    <property type="match status" value="1"/>
</dbReference>
<evidence type="ECO:0000256" key="2">
    <source>
        <dbReference type="ARBA" id="ARBA00004496"/>
    </source>
</evidence>